<comment type="caution">
    <text evidence="1">The sequence shown here is derived from an EMBL/GenBank/DDBJ whole genome shotgun (WGS) entry which is preliminary data.</text>
</comment>
<accession>A0A399D0D2</accession>
<dbReference type="Proteomes" id="UP000266441">
    <property type="component" value="Unassembled WGS sequence"/>
</dbReference>
<protein>
    <submittedName>
        <fullName evidence="1">Uncharacterized protein</fullName>
    </submittedName>
</protein>
<evidence type="ECO:0000313" key="2">
    <source>
        <dbReference type="Proteomes" id="UP000266441"/>
    </source>
</evidence>
<reference evidence="1 2" key="1">
    <citation type="journal article" date="2015" name="Int. J. Syst. Evol. Microbiol.">
        <title>Mariniphaga sediminis sp. nov., isolated from coastal sediment.</title>
        <authorList>
            <person name="Wang F.Q."/>
            <person name="Shen Q.Y."/>
            <person name="Chen G.J."/>
            <person name="Du Z.J."/>
        </authorList>
    </citation>
    <scope>NUCLEOTIDE SEQUENCE [LARGE SCALE GENOMIC DNA]</scope>
    <source>
        <strain evidence="1 2">SY21</strain>
    </source>
</reference>
<evidence type="ECO:0000313" key="1">
    <source>
        <dbReference type="EMBL" id="RIH65314.1"/>
    </source>
</evidence>
<proteinExistence type="predicted"/>
<dbReference type="AlphaFoldDB" id="A0A399D0D2"/>
<sequence length="305" mass="35336">MISTLEIKLLKDFGFTSYAHFQKSLNIPPKGRYRIYHFKWRLIMMSKYKLVNSPIKNAVITFFTQYEDYVIKNQKGSLANWPKNAKDQSEYLFERLVTPWKLTKHGSLLFSIKDPRNTLWFRALDLQELFKALDICYKESKKSGAKVKPWTLSLKWNECVATYKQKRKRGILWVGKDYDVALMLCDNIISTWDTKTGNWKPWNNAWSRLAHQKLSGIIKYGYIATPKNQGLISDSIMKGLAAMPGTQKKEARFDDVSNFVFKEGLSGMKQAAFIIATAFAVGGSRAAKIINGFHEQHSIPKWWKR</sequence>
<name>A0A399D0D2_9BACT</name>
<keyword evidence="2" id="KW-1185">Reference proteome</keyword>
<dbReference type="RefSeq" id="WP_119349695.1">
    <property type="nucleotide sequence ID" value="NZ_QWET01000006.1"/>
</dbReference>
<dbReference type="EMBL" id="QWET01000006">
    <property type="protein sequence ID" value="RIH65314.1"/>
    <property type="molecule type" value="Genomic_DNA"/>
</dbReference>
<organism evidence="1 2">
    <name type="scientific">Mariniphaga sediminis</name>
    <dbReference type="NCBI Taxonomy" id="1628158"/>
    <lineage>
        <taxon>Bacteria</taxon>
        <taxon>Pseudomonadati</taxon>
        <taxon>Bacteroidota</taxon>
        <taxon>Bacteroidia</taxon>
        <taxon>Marinilabiliales</taxon>
        <taxon>Prolixibacteraceae</taxon>
        <taxon>Mariniphaga</taxon>
    </lineage>
</organism>
<gene>
    <name evidence="1" type="ORF">D1164_09285</name>
</gene>